<name>A0A644YA95_9ZZZZ</name>
<dbReference type="PROSITE" id="PS50893">
    <property type="entry name" value="ABC_TRANSPORTER_2"/>
    <property type="match status" value="1"/>
</dbReference>
<dbReference type="InterPro" id="IPR027417">
    <property type="entry name" value="P-loop_NTPase"/>
</dbReference>
<dbReference type="Pfam" id="PF00005">
    <property type="entry name" value="ABC_tran"/>
    <property type="match status" value="1"/>
</dbReference>
<evidence type="ECO:0000256" key="2">
    <source>
        <dbReference type="ARBA" id="ARBA00022741"/>
    </source>
</evidence>
<evidence type="ECO:0000256" key="3">
    <source>
        <dbReference type="ARBA" id="ARBA00022840"/>
    </source>
</evidence>
<dbReference type="PANTHER" id="PTHR42939:SF1">
    <property type="entry name" value="ABC TRANSPORTER ATP-BINDING PROTEIN ALBC-RELATED"/>
    <property type="match status" value="1"/>
</dbReference>
<gene>
    <name evidence="5" type="primary">ytrB_13</name>
    <name evidence="5" type="ORF">SDC9_71904</name>
</gene>
<feature type="domain" description="ABC transporter" evidence="4">
    <location>
        <begin position="2"/>
        <end position="227"/>
    </location>
</feature>
<reference evidence="5" key="1">
    <citation type="submission" date="2019-08" db="EMBL/GenBank/DDBJ databases">
        <authorList>
            <person name="Kucharzyk K."/>
            <person name="Murdoch R.W."/>
            <person name="Higgins S."/>
            <person name="Loffler F."/>
        </authorList>
    </citation>
    <scope>NUCLEOTIDE SEQUENCE</scope>
</reference>
<dbReference type="CDD" id="cd03230">
    <property type="entry name" value="ABC_DR_subfamily_A"/>
    <property type="match status" value="1"/>
</dbReference>
<dbReference type="EMBL" id="VSSQ01004491">
    <property type="protein sequence ID" value="MPM25410.1"/>
    <property type="molecule type" value="Genomic_DNA"/>
</dbReference>
<keyword evidence="2" id="KW-0547">Nucleotide-binding</keyword>
<dbReference type="AlphaFoldDB" id="A0A644YA95"/>
<keyword evidence="3 5" id="KW-0067">ATP-binding</keyword>
<dbReference type="SUPFAM" id="SSF52540">
    <property type="entry name" value="P-loop containing nucleoside triphosphate hydrolases"/>
    <property type="match status" value="1"/>
</dbReference>
<accession>A0A644YA95</accession>
<dbReference type="PANTHER" id="PTHR42939">
    <property type="entry name" value="ABC TRANSPORTER ATP-BINDING PROTEIN ALBC-RELATED"/>
    <property type="match status" value="1"/>
</dbReference>
<protein>
    <submittedName>
        <fullName evidence="5">ABC transporter ATP-binding protein YtrB</fullName>
    </submittedName>
</protein>
<organism evidence="5">
    <name type="scientific">bioreactor metagenome</name>
    <dbReference type="NCBI Taxonomy" id="1076179"/>
    <lineage>
        <taxon>unclassified sequences</taxon>
        <taxon>metagenomes</taxon>
        <taxon>ecological metagenomes</taxon>
    </lineage>
</organism>
<evidence type="ECO:0000313" key="5">
    <source>
        <dbReference type="EMBL" id="MPM25410.1"/>
    </source>
</evidence>
<proteinExistence type="predicted"/>
<sequence>MITATSVSKSFGDIAAVKNITTTIPSGAVYGLIGTNGAGKSTFLRMLAGVLKADEGEVKIDGEEVYENPAIKRRCFFISDDQYFFQNTTPIALAAFYKTVYPAFDEARFYTLLKAFGLDAKRRIGTFSKGMKKQVSVISAVSSGADYIFADETFDGLDPVARQAVKSLFAADIADRGITPVVASHNLRELEDICDHIGLLHQGGVLFSCDLEDMRLGLHRVQCAFAAPTPREAFPKELDITKFESRGSLVTMTVRGDPIVIEAAVRGMEPKPLFCELIPLTLEEVFIGETEVVGYDIKSLLF</sequence>
<dbReference type="Gene3D" id="3.40.50.300">
    <property type="entry name" value="P-loop containing nucleotide triphosphate hydrolases"/>
    <property type="match status" value="1"/>
</dbReference>
<dbReference type="GO" id="GO:0005524">
    <property type="term" value="F:ATP binding"/>
    <property type="evidence" value="ECO:0007669"/>
    <property type="project" value="UniProtKB-KW"/>
</dbReference>
<dbReference type="InterPro" id="IPR003439">
    <property type="entry name" value="ABC_transporter-like_ATP-bd"/>
</dbReference>
<keyword evidence="1" id="KW-0813">Transport</keyword>
<evidence type="ECO:0000259" key="4">
    <source>
        <dbReference type="PROSITE" id="PS50893"/>
    </source>
</evidence>
<evidence type="ECO:0000256" key="1">
    <source>
        <dbReference type="ARBA" id="ARBA00022448"/>
    </source>
</evidence>
<dbReference type="InterPro" id="IPR051782">
    <property type="entry name" value="ABC_Transporter_VariousFunc"/>
</dbReference>
<dbReference type="GO" id="GO:0016887">
    <property type="term" value="F:ATP hydrolysis activity"/>
    <property type="evidence" value="ECO:0007669"/>
    <property type="project" value="InterPro"/>
</dbReference>
<dbReference type="SMART" id="SM00382">
    <property type="entry name" value="AAA"/>
    <property type="match status" value="1"/>
</dbReference>
<dbReference type="InterPro" id="IPR003593">
    <property type="entry name" value="AAA+_ATPase"/>
</dbReference>
<comment type="caution">
    <text evidence="5">The sequence shown here is derived from an EMBL/GenBank/DDBJ whole genome shotgun (WGS) entry which is preliminary data.</text>
</comment>